<dbReference type="OrthoDB" id="35279at2759"/>
<evidence type="ECO:0000313" key="6">
    <source>
        <dbReference type="Proteomes" id="UP000663829"/>
    </source>
</evidence>
<evidence type="ECO:0000259" key="1">
    <source>
        <dbReference type="Pfam" id="PF14397"/>
    </source>
</evidence>
<protein>
    <recommendedName>
        <fullName evidence="1">Alpha-L-glutamate ligase-related protein ATP-grasp domain-containing protein</fullName>
    </recommendedName>
</protein>
<dbReference type="Proteomes" id="UP000663829">
    <property type="component" value="Unassembled WGS sequence"/>
</dbReference>
<dbReference type="EMBL" id="CAJOBA010050229">
    <property type="protein sequence ID" value="CAF4232224.1"/>
    <property type="molecule type" value="Genomic_DNA"/>
</dbReference>
<keyword evidence="6" id="KW-1185">Reference proteome</keyword>
<dbReference type="EMBL" id="CAJOBC010002852">
    <property type="protein sequence ID" value="CAF3754815.1"/>
    <property type="molecule type" value="Genomic_DNA"/>
</dbReference>
<comment type="caution">
    <text evidence="2">The sequence shown here is derived from an EMBL/GenBank/DDBJ whole genome shotgun (WGS) entry which is preliminary data.</text>
</comment>
<gene>
    <name evidence="2" type="ORF">GPM918_LOCUS12811</name>
    <name evidence="3" type="ORF">OVA965_LOCUS34190</name>
    <name evidence="4" type="ORF">SRO942_LOCUS12815</name>
    <name evidence="5" type="ORF">TMI583_LOCUS35106</name>
</gene>
<accession>A0A814FFC6</accession>
<evidence type="ECO:0000313" key="2">
    <source>
        <dbReference type="EMBL" id="CAF0982228.1"/>
    </source>
</evidence>
<organism evidence="2 6">
    <name type="scientific">Didymodactylos carnosus</name>
    <dbReference type="NCBI Taxonomy" id="1234261"/>
    <lineage>
        <taxon>Eukaryota</taxon>
        <taxon>Metazoa</taxon>
        <taxon>Spiralia</taxon>
        <taxon>Gnathifera</taxon>
        <taxon>Rotifera</taxon>
        <taxon>Eurotatoria</taxon>
        <taxon>Bdelloidea</taxon>
        <taxon>Philodinida</taxon>
        <taxon>Philodinidae</taxon>
        <taxon>Didymodactylos</taxon>
    </lineage>
</organism>
<name>A0A814FFC6_9BILA</name>
<sequence>MIKHKAIEGGMGIHLYRNFSNQMSRGDWIIQEVFENCDFIQRLLPDTAPLSTVRIITSSSADKTVPIKPLTVVFRAGRSNEFTDHNAIFFNIDMTSGILSSGTTTQHWNKLGIHYFCQPDTSMWKEYMIHPDSGVRIEGVKWTNVVESIQIACNAHEKMCRDVPLIGWDVAHTSKGIILLELNISCNFFNGKFDKKYYTDFCYQWFHVLDKI</sequence>
<dbReference type="AlphaFoldDB" id="A0A814FFC6"/>
<dbReference type="EMBL" id="CAJNOQ010002851">
    <property type="protein sequence ID" value="CAF0982228.1"/>
    <property type="molecule type" value="Genomic_DNA"/>
</dbReference>
<feature type="domain" description="Alpha-L-glutamate ligase-related protein ATP-grasp" evidence="1">
    <location>
        <begin position="24"/>
        <end position="184"/>
    </location>
</feature>
<dbReference type="Proteomes" id="UP000682733">
    <property type="component" value="Unassembled WGS sequence"/>
</dbReference>
<dbReference type="Proteomes" id="UP000681722">
    <property type="component" value="Unassembled WGS sequence"/>
</dbReference>
<evidence type="ECO:0000313" key="3">
    <source>
        <dbReference type="EMBL" id="CAF1434627.1"/>
    </source>
</evidence>
<dbReference type="Proteomes" id="UP000677228">
    <property type="component" value="Unassembled WGS sequence"/>
</dbReference>
<dbReference type="Pfam" id="PF14397">
    <property type="entry name" value="ATPgrasp_ST"/>
    <property type="match status" value="1"/>
</dbReference>
<dbReference type="InterPro" id="IPR039523">
    <property type="entry name" value="RimK-rel_E_lig_ATP-grasp"/>
</dbReference>
<proteinExistence type="predicted"/>
<reference evidence="2" key="1">
    <citation type="submission" date="2021-02" db="EMBL/GenBank/DDBJ databases">
        <authorList>
            <person name="Nowell W R."/>
        </authorList>
    </citation>
    <scope>NUCLEOTIDE SEQUENCE</scope>
</reference>
<dbReference type="EMBL" id="CAJNOK010028434">
    <property type="protein sequence ID" value="CAF1434627.1"/>
    <property type="molecule type" value="Genomic_DNA"/>
</dbReference>
<evidence type="ECO:0000313" key="4">
    <source>
        <dbReference type="EMBL" id="CAF3754815.1"/>
    </source>
</evidence>
<evidence type="ECO:0000313" key="5">
    <source>
        <dbReference type="EMBL" id="CAF4232224.1"/>
    </source>
</evidence>